<sequence length="129" mass="12752">MRAALKASGITALLALTLSGCVAGEVVMQETTRSLARSAVNAAAARYVPGVNVAPYTDCVINNATTAELIQLAQAAGAGATGGAAQDVAASAWPVVRSVASRPEATQCLVQTLSTSQILAGQGLALGGL</sequence>
<feature type="signal peptide" evidence="1">
    <location>
        <begin position="1"/>
        <end position="23"/>
    </location>
</feature>
<reference evidence="2 3" key="1">
    <citation type="submission" date="2023-08" db="EMBL/GenBank/DDBJ databases">
        <title>Characterization of two Paracoccaceae strains isolated from Phycosphere and proposal of Xinfangfangia lacusdiani sp. nov.</title>
        <authorList>
            <person name="Deng Y."/>
            <person name="Zhang Y.Q."/>
        </authorList>
    </citation>
    <scope>NUCLEOTIDE SEQUENCE [LARGE SCALE GENOMIC DNA]</scope>
    <source>
        <strain evidence="2 3">CPCC 101601</strain>
    </source>
</reference>
<evidence type="ECO:0000313" key="3">
    <source>
        <dbReference type="Proteomes" id="UP001239680"/>
    </source>
</evidence>
<keyword evidence="1" id="KW-0732">Signal</keyword>
<accession>A0ABU0VWP7</accession>
<evidence type="ECO:0000256" key="1">
    <source>
        <dbReference type="SAM" id="SignalP"/>
    </source>
</evidence>
<feature type="chain" id="PRO_5047021742" evidence="1">
    <location>
        <begin position="24"/>
        <end position="129"/>
    </location>
</feature>
<dbReference type="EMBL" id="JAVDBT010000005">
    <property type="protein sequence ID" value="MDQ2066176.1"/>
    <property type="molecule type" value="Genomic_DNA"/>
</dbReference>
<proteinExistence type="predicted"/>
<organism evidence="2 3">
    <name type="scientific">Pseudogemmobacter lacusdianii</name>
    <dbReference type="NCBI Taxonomy" id="3069608"/>
    <lineage>
        <taxon>Bacteria</taxon>
        <taxon>Pseudomonadati</taxon>
        <taxon>Pseudomonadota</taxon>
        <taxon>Alphaproteobacteria</taxon>
        <taxon>Rhodobacterales</taxon>
        <taxon>Paracoccaceae</taxon>
        <taxon>Pseudogemmobacter</taxon>
    </lineage>
</organism>
<gene>
    <name evidence="2" type="ORF">Q9295_07320</name>
</gene>
<dbReference type="RefSeq" id="WP_306679869.1">
    <property type="nucleotide sequence ID" value="NZ_JAVDBT010000005.1"/>
</dbReference>
<name>A0ABU0VWP7_9RHOB</name>
<dbReference type="PROSITE" id="PS51257">
    <property type="entry name" value="PROKAR_LIPOPROTEIN"/>
    <property type="match status" value="1"/>
</dbReference>
<keyword evidence="3" id="KW-1185">Reference proteome</keyword>
<evidence type="ECO:0000313" key="2">
    <source>
        <dbReference type="EMBL" id="MDQ2066176.1"/>
    </source>
</evidence>
<dbReference type="Proteomes" id="UP001239680">
    <property type="component" value="Unassembled WGS sequence"/>
</dbReference>
<protein>
    <submittedName>
        <fullName evidence="2">Succinate dehydrogenase</fullName>
    </submittedName>
</protein>
<comment type="caution">
    <text evidence="2">The sequence shown here is derived from an EMBL/GenBank/DDBJ whole genome shotgun (WGS) entry which is preliminary data.</text>
</comment>